<evidence type="ECO:0000256" key="1">
    <source>
        <dbReference type="ARBA" id="ARBA00022912"/>
    </source>
</evidence>
<dbReference type="EMBL" id="CAJJDM010000073">
    <property type="protein sequence ID" value="CAD8083520.1"/>
    <property type="molecule type" value="Genomic_DNA"/>
</dbReference>
<comment type="caution">
    <text evidence="4">The sequence shown here is derived from an EMBL/GenBank/DDBJ whole genome shotgun (WGS) entry which is preliminary data.</text>
</comment>
<dbReference type="InterPro" id="IPR000387">
    <property type="entry name" value="Tyr_Pase_dom"/>
</dbReference>
<dbReference type="InterPro" id="IPR050561">
    <property type="entry name" value="PTP"/>
</dbReference>
<dbReference type="GO" id="GO:0004725">
    <property type="term" value="F:protein tyrosine phosphatase activity"/>
    <property type="evidence" value="ECO:0007669"/>
    <property type="project" value="InterPro"/>
</dbReference>
<dbReference type="GO" id="GO:0060271">
    <property type="term" value="P:cilium assembly"/>
    <property type="evidence" value="ECO:0007669"/>
    <property type="project" value="InterPro"/>
</dbReference>
<dbReference type="PROSITE" id="PS00383">
    <property type="entry name" value="TYR_PHOSPHATASE_1"/>
    <property type="match status" value="1"/>
</dbReference>
<dbReference type="OMA" id="WEDMTAD"/>
<keyword evidence="1" id="KW-0378">Hydrolase</keyword>
<dbReference type="InterPro" id="IPR020422">
    <property type="entry name" value="TYR_PHOSPHATASE_DUAL_dom"/>
</dbReference>
<proteinExistence type="predicted"/>
<feature type="domain" description="Tyrosine specific protein phosphatases" evidence="3">
    <location>
        <begin position="176"/>
        <end position="244"/>
    </location>
</feature>
<evidence type="ECO:0000313" key="4">
    <source>
        <dbReference type="EMBL" id="CAD8083520.1"/>
    </source>
</evidence>
<dbReference type="PANTHER" id="PTHR23339">
    <property type="entry name" value="TYROSINE SPECIFIC PROTEIN PHOSPHATASE AND DUAL SPECIFICITY PROTEIN PHOSPHATASE"/>
    <property type="match status" value="1"/>
</dbReference>
<accession>A0A8S1MTN2</accession>
<reference evidence="4" key="1">
    <citation type="submission" date="2021-01" db="EMBL/GenBank/DDBJ databases">
        <authorList>
            <consortium name="Genoscope - CEA"/>
            <person name="William W."/>
        </authorList>
    </citation>
    <scope>NUCLEOTIDE SEQUENCE</scope>
</reference>
<dbReference type="AlphaFoldDB" id="A0A8S1MTN2"/>
<dbReference type="PROSITE" id="PS50056">
    <property type="entry name" value="TYR_PHOSPHATASE_2"/>
    <property type="match status" value="1"/>
</dbReference>
<sequence length="504" mass="58550">MDNVNSNSRRLPPLEQDNQNFRAMSQQRNTIKQQMISSNNFEPKTSLQNKKTGPAPIEQLDNFICYFCGGQDCKKEQAISNKNKNAIDGLHSDWITDDILAMQRLSMRLMPIVIPQFQQHNIGAVINLQQQGEHAQCGPGIIPGIGFSYNPESLQSAKINFFNYGWEDMTADTTFENLLKICSAFDLMQKKGKKVAVHCHAGTGRTGVAIVAWLIYGERMSADDAIRLFQSRRRDSLGKGAQKDLLKAFEKFLQNRKWYNYTKISGLINDDIVQQQNQYVVNELKNKTKLIPAPLYVIFNRFLLLLEDQLLTSKQILQAFIGDPQNIQPVNKEELQNLQKQFDVHNFRIGHVTDMRLLAQLLFVYFDFLPWQCVTDKFALEIKQHLNQKQILDIFKVCFKDLEIGSFYILKTVIQFAVQLKIADPQIDLKIFFYRFSISLLQKQRYLDDHFIGHSLVRTNKIEIVQIVYLQQFLQKWHDEILNLNEKIFEENQLSKDFRELKGV</sequence>
<dbReference type="PROSITE" id="PS50054">
    <property type="entry name" value="TYR_PHOSPHATASE_DUAL"/>
    <property type="match status" value="1"/>
</dbReference>
<evidence type="ECO:0008006" key="6">
    <source>
        <dbReference type="Google" id="ProtNLM"/>
    </source>
</evidence>
<dbReference type="InterPro" id="IPR000340">
    <property type="entry name" value="Dual-sp_phosphatase_cat-dom"/>
</dbReference>
<evidence type="ECO:0000313" key="5">
    <source>
        <dbReference type="Proteomes" id="UP000688137"/>
    </source>
</evidence>
<keyword evidence="1" id="KW-0904">Protein phosphatase</keyword>
<name>A0A8S1MTN2_PARPR</name>
<dbReference type="SMART" id="SM00195">
    <property type="entry name" value="DSPc"/>
    <property type="match status" value="1"/>
</dbReference>
<organism evidence="4 5">
    <name type="scientific">Paramecium primaurelia</name>
    <dbReference type="NCBI Taxonomy" id="5886"/>
    <lineage>
        <taxon>Eukaryota</taxon>
        <taxon>Sar</taxon>
        <taxon>Alveolata</taxon>
        <taxon>Ciliophora</taxon>
        <taxon>Intramacronucleata</taxon>
        <taxon>Oligohymenophorea</taxon>
        <taxon>Peniculida</taxon>
        <taxon>Parameciidae</taxon>
        <taxon>Paramecium</taxon>
    </lineage>
</organism>
<dbReference type="Pfam" id="PF00782">
    <property type="entry name" value="DSPc"/>
    <property type="match status" value="1"/>
</dbReference>
<dbReference type="FunFam" id="3.90.190.10:FF:000209">
    <property type="entry name" value="Protein tyrosine phosphatase 1"/>
    <property type="match status" value="1"/>
</dbReference>
<dbReference type="InterPro" id="IPR016130">
    <property type="entry name" value="Tyr_Pase_AS"/>
</dbReference>
<dbReference type="Proteomes" id="UP000688137">
    <property type="component" value="Unassembled WGS sequence"/>
</dbReference>
<evidence type="ECO:0000259" key="3">
    <source>
        <dbReference type="PROSITE" id="PS50056"/>
    </source>
</evidence>
<keyword evidence="5" id="KW-1185">Reference proteome</keyword>
<dbReference type="InterPro" id="IPR049573">
    <property type="entry name" value="PTPDC1_PTP"/>
</dbReference>
<dbReference type="CDD" id="cd14506">
    <property type="entry name" value="PTP_PTPDC1"/>
    <property type="match status" value="1"/>
</dbReference>
<gene>
    <name evidence="4" type="ORF">PPRIM_AZ9-3.1.T0700101</name>
</gene>
<feature type="domain" description="Tyrosine-protein phosphatase" evidence="2">
    <location>
        <begin position="90"/>
        <end position="258"/>
    </location>
</feature>
<protein>
    <recommendedName>
        <fullName evidence="6">Tyrosine specific protein phosphatases domain-containing protein</fullName>
    </recommendedName>
</protein>
<evidence type="ECO:0000259" key="2">
    <source>
        <dbReference type="PROSITE" id="PS50054"/>
    </source>
</evidence>